<dbReference type="InterPro" id="IPR040472">
    <property type="entry name" value="FMRP_KH0"/>
</dbReference>
<keyword evidence="3" id="KW-0963">Cytoplasm</keyword>
<organism evidence="9 10">
    <name type="scientific">Gasterosteus aculeatus aculeatus</name>
    <name type="common">three-spined stickleback</name>
    <dbReference type="NCBI Taxonomy" id="481459"/>
    <lineage>
        <taxon>Eukaryota</taxon>
        <taxon>Metazoa</taxon>
        <taxon>Chordata</taxon>
        <taxon>Craniata</taxon>
        <taxon>Vertebrata</taxon>
        <taxon>Euteleostomi</taxon>
        <taxon>Actinopterygii</taxon>
        <taxon>Neopterygii</taxon>
        <taxon>Teleostei</taxon>
        <taxon>Neoteleostei</taxon>
        <taxon>Acanthomorphata</taxon>
        <taxon>Eupercaria</taxon>
        <taxon>Perciformes</taxon>
        <taxon>Cottioidei</taxon>
        <taxon>Gasterosteales</taxon>
        <taxon>Gasterosteidae</taxon>
        <taxon>Gasterosteus</taxon>
    </lineage>
</organism>
<feature type="region of interest" description="Disordered" evidence="7">
    <location>
        <begin position="451"/>
        <end position="494"/>
    </location>
</feature>
<dbReference type="GO" id="GO:0005634">
    <property type="term" value="C:nucleus"/>
    <property type="evidence" value="ECO:0007669"/>
    <property type="project" value="TreeGrafter"/>
</dbReference>
<reference evidence="9 10" key="1">
    <citation type="journal article" date="2021" name="G3 (Bethesda)">
        <title>Improved contiguity of the threespine stickleback genome using long-read sequencing.</title>
        <authorList>
            <person name="Nath S."/>
            <person name="Shaw D.E."/>
            <person name="White M.A."/>
        </authorList>
    </citation>
    <scope>NUCLEOTIDE SEQUENCE [LARGE SCALE GENOMIC DNA]</scope>
    <source>
        <strain evidence="9 10">Lake Benthic</strain>
    </source>
</reference>
<dbReference type="GO" id="GO:0045727">
    <property type="term" value="P:positive regulation of translation"/>
    <property type="evidence" value="ECO:0007669"/>
    <property type="project" value="TreeGrafter"/>
</dbReference>
<reference evidence="9" key="2">
    <citation type="submission" date="2025-08" db="UniProtKB">
        <authorList>
            <consortium name="Ensembl"/>
        </authorList>
    </citation>
    <scope>IDENTIFICATION</scope>
</reference>
<dbReference type="GO" id="GO:0010494">
    <property type="term" value="C:cytoplasmic stress granule"/>
    <property type="evidence" value="ECO:0007669"/>
    <property type="project" value="TreeGrafter"/>
</dbReference>
<evidence type="ECO:0000313" key="9">
    <source>
        <dbReference type="Ensembl" id="ENSGACP00000058474.1"/>
    </source>
</evidence>
<dbReference type="GeneTree" id="ENSGT00950000183189"/>
<dbReference type="GO" id="GO:0043488">
    <property type="term" value="P:regulation of mRNA stability"/>
    <property type="evidence" value="ECO:0007669"/>
    <property type="project" value="TreeGrafter"/>
</dbReference>
<dbReference type="GO" id="GO:0003730">
    <property type="term" value="F:mRNA 3'-UTR binding"/>
    <property type="evidence" value="ECO:0007669"/>
    <property type="project" value="TreeGrafter"/>
</dbReference>
<keyword evidence="4" id="KW-0677">Repeat</keyword>
<dbReference type="FunFam" id="2.30.30.140:FF:000080">
    <property type="entry name" value="Fragile X mental retardation protein 1 B"/>
    <property type="match status" value="1"/>
</dbReference>
<dbReference type="InterPro" id="IPR004087">
    <property type="entry name" value="KH_dom"/>
</dbReference>
<dbReference type="Gene3D" id="2.30.30.140">
    <property type="match status" value="2"/>
</dbReference>
<keyword evidence="5 6" id="KW-0694">RNA-binding</keyword>
<dbReference type="PROSITE" id="PS51641">
    <property type="entry name" value="AGENET_LIKE"/>
    <property type="match status" value="2"/>
</dbReference>
<dbReference type="Proteomes" id="UP000007635">
    <property type="component" value="Chromosome VII"/>
</dbReference>
<dbReference type="Ensembl" id="ENSGACT00000048344.1">
    <property type="protein sequence ID" value="ENSGACP00000058474.1"/>
    <property type="gene ID" value="ENSGACG00000019983.2"/>
</dbReference>
<evidence type="ECO:0000256" key="1">
    <source>
        <dbReference type="ARBA" id="ARBA00004331"/>
    </source>
</evidence>
<accession>A0AAQ4R480</accession>
<name>A0AAQ4R480_GASAC</name>
<dbReference type="Pfam" id="PF00013">
    <property type="entry name" value="KH_1"/>
    <property type="match status" value="2"/>
</dbReference>
<dbReference type="Pfam" id="PF05641">
    <property type="entry name" value="Agenet"/>
    <property type="match status" value="1"/>
</dbReference>
<dbReference type="InterPro" id="IPR047420">
    <property type="entry name" value="Tudor_Agenet_FXR2_rpt2"/>
</dbReference>
<dbReference type="FunFam" id="3.30.1370.10:FF:000004">
    <property type="entry name" value="Fragile X mental retardation 1, isoform CRA_e"/>
    <property type="match status" value="1"/>
</dbReference>
<dbReference type="GO" id="GO:0048513">
    <property type="term" value="P:animal organ development"/>
    <property type="evidence" value="ECO:0007669"/>
    <property type="project" value="TreeGrafter"/>
</dbReference>
<dbReference type="Gene3D" id="3.30.1370.10">
    <property type="entry name" value="K Homology domain, type 1"/>
    <property type="match status" value="2"/>
</dbReference>
<dbReference type="InterPro" id="IPR036612">
    <property type="entry name" value="KH_dom_type_1_sf"/>
</dbReference>
<evidence type="ECO:0000256" key="3">
    <source>
        <dbReference type="ARBA" id="ARBA00022490"/>
    </source>
</evidence>
<dbReference type="FunFam" id="2.30.30.140:FF:000001">
    <property type="entry name" value="Fragile X mental retardation 1, isoform CRA_e"/>
    <property type="match status" value="1"/>
</dbReference>
<feature type="domain" description="Agenet-like" evidence="8">
    <location>
        <begin position="48"/>
        <end position="100"/>
    </location>
</feature>
<feature type="region of interest" description="Disordered" evidence="7">
    <location>
        <begin position="371"/>
        <end position="420"/>
    </location>
</feature>
<dbReference type="CDD" id="cd20476">
    <property type="entry name" value="Tudor_Agenet_FXR2_rpt2"/>
    <property type="match status" value="1"/>
</dbReference>
<evidence type="ECO:0000256" key="4">
    <source>
        <dbReference type="ARBA" id="ARBA00022737"/>
    </source>
</evidence>
<dbReference type="InterPro" id="IPR022034">
    <property type="entry name" value="FMR1-like_C_core"/>
</dbReference>
<dbReference type="InterPro" id="IPR041560">
    <property type="entry name" value="Tudor_FRM1"/>
</dbReference>
<dbReference type="GO" id="GO:0043005">
    <property type="term" value="C:neuron projection"/>
    <property type="evidence" value="ECO:0007669"/>
    <property type="project" value="TreeGrafter"/>
</dbReference>
<reference evidence="9" key="3">
    <citation type="submission" date="2025-09" db="UniProtKB">
        <authorList>
            <consortium name="Ensembl"/>
        </authorList>
    </citation>
    <scope>IDENTIFICATION</scope>
</reference>
<dbReference type="GO" id="GO:0098793">
    <property type="term" value="C:presynapse"/>
    <property type="evidence" value="ECO:0007669"/>
    <property type="project" value="GOC"/>
</dbReference>
<dbReference type="InterPro" id="IPR004088">
    <property type="entry name" value="KH_dom_type_1"/>
</dbReference>
<dbReference type="InterPro" id="IPR008395">
    <property type="entry name" value="Agenet-like_dom"/>
</dbReference>
<dbReference type="GO" id="GO:0051028">
    <property type="term" value="P:mRNA transport"/>
    <property type="evidence" value="ECO:0007669"/>
    <property type="project" value="TreeGrafter"/>
</dbReference>
<evidence type="ECO:0000256" key="2">
    <source>
        <dbReference type="ARBA" id="ARBA00006633"/>
    </source>
</evidence>
<dbReference type="InterPro" id="IPR040148">
    <property type="entry name" value="FMR1"/>
</dbReference>
<dbReference type="Pfam" id="PF12235">
    <property type="entry name" value="FXMRP1_C_core"/>
    <property type="match status" value="1"/>
</dbReference>
<dbReference type="PROSITE" id="PS50084">
    <property type="entry name" value="KH_TYPE_1"/>
    <property type="match status" value="2"/>
</dbReference>
<protein>
    <submittedName>
        <fullName evidence="9">FMR1 autosomal homolog 2</fullName>
    </submittedName>
</protein>
<dbReference type="PANTHER" id="PTHR10603:SF3">
    <property type="entry name" value="RNA-BINDING PROTEIN FXR2"/>
    <property type="match status" value="1"/>
</dbReference>
<evidence type="ECO:0000256" key="6">
    <source>
        <dbReference type="PROSITE-ProRule" id="PRU00117"/>
    </source>
</evidence>
<dbReference type="GO" id="GO:0048170">
    <property type="term" value="P:positive regulation of long-term neuronal synaptic plasticity"/>
    <property type="evidence" value="ECO:0007669"/>
    <property type="project" value="TreeGrafter"/>
</dbReference>
<evidence type="ECO:0000256" key="7">
    <source>
        <dbReference type="SAM" id="MobiDB-lite"/>
    </source>
</evidence>
<dbReference type="AlphaFoldDB" id="A0AAQ4R480"/>
<dbReference type="FunFam" id="3.30.1370.10:FF:000017">
    <property type="entry name" value="Fragile X mental retardation syndrome-related protein 1"/>
    <property type="match status" value="1"/>
</dbReference>
<dbReference type="GO" id="GO:0099577">
    <property type="term" value="P:regulation of translation at presynapse, modulating synaptic transmission"/>
    <property type="evidence" value="ECO:0007669"/>
    <property type="project" value="TreeGrafter"/>
</dbReference>
<feature type="compositionally biased region" description="Polar residues" evidence="7">
    <location>
        <begin position="392"/>
        <end position="403"/>
    </location>
</feature>
<proteinExistence type="inferred from homology"/>
<keyword evidence="10" id="KW-1185">Reference proteome</keyword>
<dbReference type="GO" id="GO:0045182">
    <property type="term" value="F:translation regulator activity"/>
    <property type="evidence" value="ECO:0007669"/>
    <property type="project" value="TreeGrafter"/>
</dbReference>
<evidence type="ECO:0000313" key="10">
    <source>
        <dbReference type="Proteomes" id="UP000007635"/>
    </source>
</evidence>
<evidence type="ECO:0000256" key="5">
    <source>
        <dbReference type="ARBA" id="ARBA00022884"/>
    </source>
</evidence>
<dbReference type="SMART" id="SM00322">
    <property type="entry name" value="KH"/>
    <property type="match status" value="2"/>
</dbReference>
<dbReference type="Pfam" id="PF18336">
    <property type="entry name" value="Tudor_FRX1"/>
    <property type="match status" value="1"/>
</dbReference>
<dbReference type="SUPFAM" id="SSF54791">
    <property type="entry name" value="Eukaryotic type KH-domain (KH-domain type I)"/>
    <property type="match status" value="2"/>
</dbReference>
<dbReference type="Pfam" id="PF17904">
    <property type="entry name" value="KH_9"/>
    <property type="match status" value="1"/>
</dbReference>
<dbReference type="PANTHER" id="PTHR10603">
    <property type="entry name" value="FRAGILE X MENTAL RETARDATION SYNDROME-RELATED PROTEIN"/>
    <property type="match status" value="1"/>
</dbReference>
<evidence type="ECO:0000259" key="8">
    <source>
        <dbReference type="PROSITE" id="PS51641"/>
    </source>
</evidence>
<feature type="domain" description="Agenet-like" evidence="8">
    <location>
        <begin position="1"/>
        <end position="35"/>
    </location>
</feature>
<sequence length="539" mass="60998">PQGYIKDVHEDSLSIVFENNWQPERQLPFSDVRLPPPAEYNKDIGEGEEVEVYSRANEQEPCGWWLARVRMMKGEFYVIEYAACDATYNEIVTAERIRPLNPNSPSSRNSFHKVPIPIPEDLRDICENDNIHKEFRKAIGANCIFYSAQTHELIVLSTNETTVKRASLLSDMHFRSIRTKLMLMSRNEEATKHLETSKQLASAYQEEVKVREDLMGLAIGSHGANIQQARKVPGVTAIELEEESCTFRIYGESPEAVKQAREFLEFKEDYFHVPRNLVGKVIGKSGKVIQEIVDKSGVVRVRIEGDNDKKLPREEGGRPGLVPFVFVGTKENISNAQALLEYHVSYLQEVEQLRLERLQIDEQLRQIGVGYRAPPTRTGGPGVEREKGYLTDDSTNSLHTSRTYGGRGRGRRPSNERMGCNNNVVLYPVLKDPDSNPYSLLEGEGELADTDIADGVAGERRRRSRRRRNDQEPSVMDAATESDNQAGPSENGMGEQYRRAVYSSFVEKQKCALQISAIKSPTLVDGSRRFDFLVFSFDC</sequence>
<comment type="similarity">
    <text evidence="2">Belongs to the FMR1 family.</text>
</comment>
<comment type="subcellular location">
    <subcellularLocation>
        <location evidence="1">Cytoplasm</location>
        <location evidence="1">Cytoplasmic ribonucleoprotein granule</location>
    </subcellularLocation>
</comment>